<reference evidence="1" key="1">
    <citation type="submission" date="2020-08" db="EMBL/GenBank/DDBJ databases">
        <title>Multicomponent nature underlies the extraordinary mechanical properties of spider dragline silk.</title>
        <authorList>
            <person name="Kono N."/>
            <person name="Nakamura H."/>
            <person name="Mori M."/>
            <person name="Yoshida Y."/>
            <person name="Ohtoshi R."/>
            <person name="Malay A.D."/>
            <person name="Moran D.A.P."/>
            <person name="Tomita M."/>
            <person name="Numata K."/>
            <person name="Arakawa K."/>
        </authorList>
    </citation>
    <scope>NUCLEOTIDE SEQUENCE</scope>
</reference>
<name>A0A8X6XUS0_9ARAC</name>
<comment type="caution">
    <text evidence="1">The sequence shown here is derived from an EMBL/GenBank/DDBJ whole genome shotgun (WGS) entry which is preliminary data.</text>
</comment>
<accession>A0A8X6XUS0</accession>
<dbReference type="Proteomes" id="UP000886998">
    <property type="component" value="Unassembled WGS sequence"/>
</dbReference>
<dbReference type="EMBL" id="BMAV01012757">
    <property type="protein sequence ID" value="GFY59721.1"/>
    <property type="molecule type" value="Genomic_DNA"/>
</dbReference>
<keyword evidence="2" id="KW-1185">Reference proteome</keyword>
<sequence length="105" mass="11992">MAVPNYTGINPPPLTISVPTNAEEVTLPLLLMDWFLINTSNSFLLQRSPKKSVNWLLIRGSGPLLGCKKKGQFLFLLLFRSRCLSVIRNPRRYRKRINGDIFDFG</sequence>
<evidence type="ECO:0000313" key="2">
    <source>
        <dbReference type="Proteomes" id="UP000886998"/>
    </source>
</evidence>
<gene>
    <name evidence="1" type="ORF">TNIN_276801</name>
</gene>
<proteinExistence type="predicted"/>
<protein>
    <submittedName>
        <fullName evidence="1">Uncharacterized protein</fullName>
    </submittedName>
</protein>
<evidence type="ECO:0000313" key="1">
    <source>
        <dbReference type="EMBL" id="GFY59721.1"/>
    </source>
</evidence>
<dbReference type="AlphaFoldDB" id="A0A8X6XUS0"/>
<organism evidence="1 2">
    <name type="scientific">Trichonephila inaurata madagascariensis</name>
    <dbReference type="NCBI Taxonomy" id="2747483"/>
    <lineage>
        <taxon>Eukaryota</taxon>
        <taxon>Metazoa</taxon>
        <taxon>Ecdysozoa</taxon>
        <taxon>Arthropoda</taxon>
        <taxon>Chelicerata</taxon>
        <taxon>Arachnida</taxon>
        <taxon>Araneae</taxon>
        <taxon>Araneomorphae</taxon>
        <taxon>Entelegynae</taxon>
        <taxon>Araneoidea</taxon>
        <taxon>Nephilidae</taxon>
        <taxon>Trichonephila</taxon>
        <taxon>Trichonephila inaurata</taxon>
    </lineage>
</organism>